<dbReference type="AlphaFoldDB" id="A0A0H2RSD1"/>
<dbReference type="STRING" id="27342.A0A0H2RSD1"/>
<dbReference type="InParanoid" id="A0A0H2RSD1"/>
<dbReference type="Gene3D" id="3.60.110.10">
    <property type="entry name" value="Carbon-nitrogen hydrolase"/>
    <property type="match status" value="1"/>
</dbReference>
<evidence type="ECO:0000259" key="1">
    <source>
        <dbReference type="PROSITE" id="PS50263"/>
    </source>
</evidence>
<dbReference type="PANTHER" id="PTHR11750">
    <property type="entry name" value="PROTEIN N-TERMINAL AMIDASE"/>
    <property type="match status" value="1"/>
</dbReference>
<evidence type="ECO:0000313" key="3">
    <source>
        <dbReference type="Proteomes" id="UP000053477"/>
    </source>
</evidence>
<dbReference type="InterPro" id="IPR003010">
    <property type="entry name" value="C-N_Hydrolase"/>
</dbReference>
<reference evidence="2 3" key="1">
    <citation type="submission" date="2015-04" db="EMBL/GenBank/DDBJ databases">
        <title>Complete genome sequence of Schizopora paradoxa KUC8140, a cosmopolitan wood degrader in East Asia.</title>
        <authorList>
            <consortium name="DOE Joint Genome Institute"/>
            <person name="Min B."/>
            <person name="Park H."/>
            <person name="Jang Y."/>
            <person name="Kim J.-J."/>
            <person name="Kim K.H."/>
            <person name="Pangilinan J."/>
            <person name="Lipzen A."/>
            <person name="Riley R."/>
            <person name="Grigoriev I.V."/>
            <person name="Spatafora J.W."/>
            <person name="Choi I.-G."/>
        </authorList>
    </citation>
    <scope>NUCLEOTIDE SEQUENCE [LARGE SCALE GENOMIC DNA]</scope>
    <source>
        <strain evidence="2 3">KUC8140</strain>
    </source>
</reference>
<protein>
    <submittedName>
        <fullName evidence="2">Carbon-nitrogen hydrolase</fullName>
    </submittedName>
</protein>
<dbReference type="Pfam" id="PF00795">
    <property type="entry name" value="CN_hydrolase"/>
    <property type="match status" value="1"/>
</dbReference>
<name>A0A0H2RSD1_9AGAM</name>
<gene>
    <name evidence="2" type="ORF">SCHPADRAFT_825930</name>
</gene>
<accession>A0A0H2RSD1</accession>
<dbReference type="InterPro" id="IPR036526">
    <property type="entry name" value="C-N_Hydrolase_sf"/>
</dbReference>
<feature type="domain" description="CN hydrolase" evidence="1">
    <location>
        <begin position="7"/>
        <end position="318"/>
    </location>
</feature>
<dbReference type="PROSITE" id="PS50263">
    <property type="entry name" value="CN_HYDROLASE"/>
    <property type="match status" value="1"/>
</dbReference>
<dbReference type="PANTHER" id="PTHR11750:SF26">
    <property type="entry name" value="PROTEIN N-TERMINAL AMIDASE"/>
    <property type="match status" value="1"/>
</dbReference>
<keyword evidence="3" id="KW-1185">Reference proteome</keyword>
<dbReference type="GO" id="GO:0008418">
    <property type="term" value="F:protein-N-terminal asparagine amidohydrolase activity"/>
    <property type="evidence" value="ECO:0007669"/>
    <property type="project" value="InterPro"/>
</dbReference>
<dbReference type="SUPFAM" id="SSF56317">
    <property type="entry name" value="Carbon-nitrogen hydrolase"/>
    <property type="match status" value="1"/>
</dbReference>
<dbReference type="InterPro" id="IPR039703">
    <property type="entry name" value="Nta1"/>
</dbReference>
<dbReference type="GO" id="GO:0030163">
    <property type="term" value="P:protein catabolic process"/>
    <property type="evidence" value="ECO:0007669"/>
    <property type="project" value="TreeGrafter"/>
</dbReference>
<dbReference type="OrthoDB" id="201515at2759"/>
<dbReference type="Proteomes" id="UP000053477">
    <property type="component" value="Unassembled WGS sequence"/>
</dbReference>
<proteinExistence type="predicted"/>
<dbReference type="GO" id="GO:0070773">
    <property type="term" value="F:protein-N-terminal glutamine amidohydrolase activity"/>
    <property type="evidence" value="ECO:0007669"/>
    <property type="project" value="InterPro"/>
</dbReference>
<evidence type="ECO:0000313" key="2">
    <source>
        <dbReference type="EMBL" id="KLO14759.1"/>
    </source>
</evidence>
<sequence length="318" mass="35074">MTTSRPFRVAVVQFAPEIGSVEHNVKRANDLCSKLQPDSVDLVCFPEMALTGYDFPSAEAIQPFLESPQTGPTSQFCRDLATRLRCYVAAGYPERLSEEEKGGSTSEGSATAVGANSAIIYGPDGAHVGGYRKVCMFDTDKTWAKPGPAFTSFTLPDPIGTLSLGICMDLNPQTALWSIEKGPFEIADYCLSTTEGKPRTNVLLLLNAWLDSKEEMNEQWDLSTLNYWLLRLRPLWREKKKKGDRDESLSELEDPLSHQRVTGPEQTIVVICNRCGDDNGTLFAGTSAVFKLQEGSGHPDVVGVMTRQQEGVRIWTVE</sequence>
<dbReference type="FunCoup" id="A0A0H2RSD1">
    <property type="interactions" value="5"/>
</dbReference>
<dbReference type="EMBL" id="KQ085939">
    <property type="protein sequence ID" value="KLO14759.1"/>
    <property type="molecule type" value="Genomic_DNA"/>
</dbReference>
<keyword evidence="2" id="KW-0378">Hydrolase</keyword>
<organism evidence="2 3">
    <name type="scientific">Schizopora paradoxa</name>
    <dbReference type="NCBI Taxonomy" id="27342"/>
    <lineage>
        <taxon>Eukaryota</taxon>
        <taxon>Fungi</taxon>
        <taxon>Dikarya</taxon>
        <taxon>Basidiomycota</taxon>
        <taxon>Agaricomycotina</taxon>
        <taxon>Agaricomycetes</taxon>
        <taxon>Hymenochaetales</taxon>
        <taxon>Schizoporaceae</taxon>
        <taxon>Schizopora</taxon>
    </lineage>
</organism>